<dbReference type="RefSeq" id="WP_200787671.1">
    <property type="nucleotide sequence ID" value="NZ_JAEDAO010000001.1"/>
</dbReference>
<evidence type="ECO:0000259" key="3">
    <source>
        <dbReference type="SMART" id="SM00387"/>
    </source>
</evidence>
<feature type="coiled-coil region" evidence="1">
    <location>
        <begin position="139"/>
        <end position="169"/>
    </location>
</feature>
<evidence type="ECO:0000313" key="4">
    <source>
        <dbReference type="EMBL" id="MBK0392755.1"/>
    </source>
</evidence>
<dbReference type="Pfam" id="PF02518">
    <property type="entry name" value="HATPase_c"/>
    <property type="match status" value="1"/>
</dbReference>
<feature type="domain" description="Histidine kinase/HSP90-like ATPase" evidence="3">
    <location>
        <begin position="262"/>
        <end position="360"/>
    </location>
</feature>
<proteinExistence type="predicted"/>
<protein>
    <submittedName>
        <fullName evidence="4">Histidine kinase</fullName>
    </submittedName>
</protein>
<dbReference type="InterPro" id="IPR003594">
    <property type="entry name" value="HATPase_dom"/>
</dbReference>
<dbReference type="Pfam" id="PF06580">
    <property type="entry name" value="His_kinase"/>
    <property type="match status" value="1"/>
</dbReference>
<sequence>MSSVPLDTDRPTKPGWRATFPSWRSLAITALVAAWMAALLLPFTLNSYVELLGEFLFIGIVILFSYTGAARCRVGRVPPWAVQLLAVVVAALMAPLLLQVMNAGGSFAAFAASRPHVRGYWLVTFAAAIIGVFVALGALVREREALAKAQALKADLLQERLERQEADARLGLMTAQIQPHFLLNTLANVQELVETGSPRAAPVFRSLIAYLRAAMPRLEQRNATLGDEHRLVTAYLDLMQMRMPDRLEWNALLDPTLRDLPFPPMALLTLVENAIRHGIDPSVRGGRVEVLCTTERDGTVQLEVIDDGAGLSEKAGEGTGLANLRQRLAVFYGPRARLELAEHEPQGVRARIRIAPAAQA</sequence>
<dbReference type="GO" id="GO:0016020">
    <property type="term" value="C:membrane"/>
    <property type="evidence" value="ECO:0007669"/>
    <property type="project" value="InterPro"/>
</dbReference>
<dbReference type="PANTHER" id="PTHR34220">
    <property type="entry name" value="SENSOR HISTIDINE KINASE YPDA"/>
    <property type="match status" value="1"/>
</dbReference>
<feature type="transmembrane region" description="Helical" evidence="2">
    <location>
        <begin position="81"/>
        <end position="100"/>
    </location>
</feature>
<feature type="transmembrane region" description="Helical" evidence="2">
    <location>
        <begin position="120"/>
        <end position="140"/>
    </location>
</feature>
<dbReference type="Gene3D" id="3.30.565.10">
    <property type="entry name" value="Histidine kinase-like ATPase, C-terminal domain"/>
    <property type="match status" value="1"/>
</dbReference>
<organism evidence="4 5">
    <name type="scientific">Ramlibacter algicola</name>
    <dbReference type="NCBI Taxonomy" id="2795217"/>
    <lineage>
        <taxon>Bacteria</taxon>
        <taxon>Pseudomonadati</taxon>
        <taxon>Pseudomonadota</taxon>
        <taxon>Betaproteobacteria</taxon>
        <taxon>Burkholderiales</taxon>
        <taxon>Comamonadaceae</taxon>
        <taxon>Ramlibacter</taxon>
    </lineage>
</organism>
<keyword evidence="2" id="KW-0812">Transmembrane</keyword>
<reference evidence="4" key="1">
    <citation type="submission" date="2020-12" db="EMBL/GenBank/DDBJ databases">
        <title>Ramlibacter sp. nov., isolated from a freshwater alga, Cryptomonas.</title>
        <authorList>
            <person name="Kim H.M."/>
            <person name="Jeon C.O."/>
        </authorList>
    </citation>
    <scope>NUCLEOTIDE SEQUENCE</scope>
    <source>
        <strain evidence="4">CrO1</strain>
    </source>
</reference>
<accession>A0A934UR29</accession>
<keyword evidence="1" id="KW-0175">Coiled coil</keyword>
<dbReference type="PANTHER" id="PTHR34220:SF9">
    <property type="entry name" value="SIGNAL TRANSDUCTION HISTIDINE KINASE INTERNAL REGION DOMAIN-CONTAINING PROTEIN"/>
    <property type="match status" value="1"/>
</dbReference>
<keyword evidence="2" id="KW-1133">Transmembrane helix</keyword>
<feature type="transmembrane region" description="Helical" evidence="2">
    <location>
        <begin position="51"/>
        <end position="69"/>
    </location>
</feature>
<dbReference type="Proteomes" id="UP000617041">
    <property type="component" value="Unassembled WGS sequence"/>
</dbReference>
<name>A0A934UR29_9BURK</name>
<keyword evidence="4" id="KW-0418">Kinase</keyword>
<dbReference type="GO" id="GO:0000155">
    <property type="term" value="F:phosphorelay sensor kinase activity"/>
    <property type="evidence" value="ECO:0007669"/>
    <property type="project" value="InterPro"/>
</dbReference>
<keyword evidence="2" id="KW-0472">Membrane</keyword>
<gene>
    <name evidence="4" type="ORF">I8E28_09135</name>
</gene>
<dbReference type="AlphaFoldDB" id="A0A934UR29"/>
<evidence type="ECO:0000313" key="5">
    <source>
        <dbReference type="Proteomes" id="UP000617041"/>
    </source>
</evidence>
<feature type="transmembrane region" description="Helical" evidence="2">
    <location>
        <begin position="26"/>
        <end position="45"/>
    </location>
</feature>
<keyword evidence="5" id="KW-1185">Reference proteome</keyword>
<dbReference type="EMBL" id="JAEDAO010000001">
    <property type="protein sequence ID" value="MBK0392755.1"/>
    <property type="molecule type" value="Genomic_DNA"/>
</dbReference>
<keyword evidence="4" id="KW-0808">Transferase</keyword>
<comment type="caution">
    <text evidence="4">The sequence shown here is derived from an EMBL/GenBank/DDBJ whole genome shotgun (WGS) entry which is preliminary data.</text>
</comment>
<dbReference type="InterPro" id="IPR010559">
    <property type="entry name" value="Sig_transdc_His_kin_internal"/>
</dbReference>
<dbReference type="InterPro" id="IPR036890">
    <property type="entry name" value="HATPase_C_sf"/>
</dbReference>
<evidence type="ECO:0000256" key="2">
    <source>
        <dbReference type="SAM" id="Phobius"/>
    </source>
</evidence>
<dbReference type="SUPFAM" id="SSF55874">
    <property type="entry name" value="ATPase domain of HSP90 chaperone/DNA topoisomerase II/histidine kinase"/>
    <property type="match status" value="1"/>
</dbReference>
<evidence type="ECO:0000256" key="1">
    <source>
        <dbReference type="SAM" id="Coils"/>
    </source>
</evidence>
<dbReference type="InterPro" id="IPR050640">
    <property type="entry name" value="Bact_2-comp_sensor_kinase"/>
</dbReference>
<dbReference type="SMART" id="SM00387">
    <property type="entry name" value="HATPase_c"/>
    <property type="match status" value="1"/>
</dbReference>